<dbReference type="PANTHER" id="PTHR43000">
    <property type="entry name" value="DTDP-D-GLUCOSE 4,6-DEHYDRATASE-RELATED"/>
    <property type="match status" value="1"/>
</dbReference>
<feature type="non-terminal residue" evidence="2">
    <location>
        <position position="1"/>
    </location>
</feature>
<evidence type="ECO:0000313" key="2">
    <source>
        <dbReference type="EMBL" id="SUZ58546.1"/>
    </source>
</evidence>
<dbReference type="Pfam" id="PF16363">
    <property type="entry name" value="GDP_Man_Dehyd"/>
    <property type="match status" value="1"/>
</dbReference>
<dbReference type="SUPFAM" id="SSF51735">
    <property type="entry name" value="NAD(P)-binding Rossmann-fold domains"/>
    <property type="match status" value="1"/>
</dbReference>
<accession>A0A381NV87</accession>
<dbReference type="Gene3D" id="3.90.25.10">
    <property type="entry name" value="UDP-galactose 4-epimerase, domain 1"/>
    <property type="match status" value="1"/>
</dbReference>
<protein>
    <recommendedName>
        <fullName evidence="1">NAD(P)-binding domain-containing protein</fullName>
    </recommendedName>
</protein>
<proteinExistence type="predicted"/>
<reference evidence="2" key="1">
    <citation type="submission" date="2018-05" db="EMBL/GenBank/DDBJ databases">
        <authorList>
            <person name="Lanie J.A."/>
            <person name="Ng W.-L."/>
            <person name="Kazmierczak K.M."/>
            <person name="Andrzejewski T.M."/>
            <person name="Davidsen T.M."/>
            <person name="Wayne K.J."/>
            <person name="Tettelin H."/>
            <person name="Glass J.I."/>
            <person name="Rusch D."/>
            <person name="Podicherti R."/>
            <person name="Tsui H.-C.T."/>
            <person name="Winkler M.E."/>
        </authorList>
    </citation>
    <scope>NUCLEOTIDE SEQUENCE</scope>
</reference>
<organism evidence="2">
    <name type="scientific">marine metagenome</name>
    <dbReference type="NCBI Taxonomy" id="408172"/>
    <lineage>
        <taxon>unclassified sequences</taxon>
        <taxon>metagenomes</taxon>
        <taxon>ecological metagenomes</taxon>
    </lineage>
</organism>
<dbReference type="InterPro" id="IPR016040">
    <property type="entry name" value="NAD(P)-bd_dom"/>
</dbReference>
<gene>
    <name evidence="2" type="ORF">METZ01_LOCUS11400</name>
</gene>
<dbReference type="Gene3D" id="3.40.50.720">
    <property type="entry name" value="NAD(P)-binding Rossmann-like Domain"/>
    <property type="match status" value="1"/>
</dbReference>
<dbReference type="InterPro" id="IPR036291">
    <property type="entry name" value="NAD(P)-bd_dom_sf"/>
</dbReference>
<evidence type="ECO:0000259" key="1">
    <source>
        <dbReference type="Pfam" id="PF16363"/>
    </source>
</evidence>
<feature type="domain" description="NAD(P)-binding" evidence="1">
    <location>
        <begin position="6"/>
        <end position="314"/>
    </location>
</feature>
<sequence length="326" mass="35290">VPETILVTGAAGFVGSHLLTLLDRSGGTAALAAWRRPEHGRPDTSFCPPRPTPDPTHVAWHEVDLLDRSAVAKAIADLRPTQVYHCAGAADVRSSWSNNYTTLRTNVLGTEHLIVALRDHAANARLLIPGSALVYRPLSTAVKESDHLGPVSPYGLSKLAQEMLGLAAVRQNGLTVLVSRSFTHIGPGQSPAFAVSNFAHQIARIEAGQAEPVLSVGNLEARRDLTDVRDTIRAYQLLMSDGRTARPYNVCTGTAHRVGEVLDRLLDGSTADITIRQDPSRARPSDNPLLLGNPTRISEEVGWLPKIPLAQTLSDILNYWRSVIVR</sequence>
<dbReference type="EMBL" id="UINC01000626">
    <property type="protein sequence ID" value="SUZ58546.1"/>
    <property type="molecule type" value="Genomic_DNA"/>
</dbReference>
<dbReference type="AlphaFoldDB" id="A0A381NV87"/>
<name>A0A381NV87_9ZZZZ</name>